<keyword evidence="1" id="KW-0812">Transmembrane</keyword>
<dbReference type="EC" id="3.4.-.-" evidence="3"/>
<dbReference type="GO" id="GO:0080120">
    <property type="term" value="P:CAAX-box protein maturation"/>
    <property type="evidence" value="ECO:0007669"/>
    <property type="project" value="UniProtKB-ARBA"/>
</dbReference>
<feature type="domain" description="CAAX prenyl protease 2/Lysostaphin resistance protein A-like" evidence="2">
    <location>
        <begin position="91"/>
        <end position="178"/>
    </location>
</feature>
<dbReference type="EMBL" id="JAZBJZ010000005">
    <property type="protein sequence ID" value="MEE3715578.1"/>
    <property type="molecule type" value="Genomic_DNA"/>
</dbReference>
<evidence type="ECO:0000259" key="2">
    <source>
        <dbReference type="Pfam" id="PF02517"/>
    </source>
</evidence>
<gene>
    <name evidence="3" type="ORF">V2H45_02330</name>
</gene>
<protein>
    <submittedName>
        <fullName evidence="3">CPBP family intramembrane glutamic endopeptidase</fullName>
        <ecNumber evidence="3">3.4.-.-</ecNumber>
    </submittedName>
</protein>
<dbReference type="Pfam" id="PF02517">
    <property type="entry name" value="Rce1-like"/>
    <property type="match status" value="1"/>
</dbReference>
<dbReference type="InterPro" id="IPR003675">
    <property type="entry name" value="Rce1/LyrA-like_dom"/>
</dbReference>
<dbReference type="PANTHER" id="PTHR43592:SF7">
    <property type="entry name" value="CAAX AMINO TERMINAL PROTEASE FAMILY PROTEIN"/>
    <property type="match status" value="1"/>
</dbReference>
<dbReference type="RefSeq" id="WP_330482002.1">
    <property type="nucleotide sequence ID" value="NZ_JAZBJZ010000005.1"/>
</dbReference>
<keyword evidence="1" id="KW-1133">Transmembrane helix</keyword>
<feature type="transmembrane region" description="Helical" evidence="1">
    <location>
        <begin position="113"/>
        <end position="135"/>
    </location>
</feature>
<sequence>MTQTPKTEPMTRSQLLVAMAVTALVLMVIAKGWSYLLSVQIVPLRWQVDHFAIGIGLGVGVALLSTLVYEYWEAYREAAKEYLEMVLKPLNLVDLIWLGLLPGMSEELLFRGVAIPGLGMNMVALIVSSVVFGALHMASIKHIPYTIWATIVGLLLGSVTLATGNLLPAIVAHVFTNSLSGLLWKLRHPQLSS</sequence>
<dbReference type="GO" id="GO:0004175">
    <property type="term" value="F:endopeptidase activity"/>
    <property type="evidence" value="ECO:0007669"/>
    <property type="project" value="UniProtKB-ARBA"/>
</dbReference>
<dbReference type="PANTHER" id="PTHR43592">
    <property type="entry name" value="CAAX AMINO TERMINAL PROTEASE"/>
    <property type="match status" value="1"/>
</dbReference>
<evidence type="ECO:0000313" key="3">
    <source>
        <dbReference type="EMBL" id="MEE3715578.1"/>
    </source>
</evidence>
<keyword evidence="1" id="KW-0472">Membrane</keyword>
<comment type="caution">
    <text evidence="3">The sequence shown here is derived from an EMBL/GenBank/DDBJ whole genome shotgun (WGS) entry which is preliminary data.</text>
</comment>
<keyword evidence="4" id="KW-1185">Reference proteome</keyword>
<keyword evidence="3" id="KW-0378">Hydrolase</keyword>
<dbReference type="Proteomes" id="UP001333818">
    <property type="component" value="Unassembled WGS sequence"/>
</dbReference>
<evidence type="ECO:0000313" key="4">
    <source>
        <dbReference type="Proteomes" id="UP001333818"/>
    </source>
</evidence>
<reference evidence="3" key="1">
    <citation type="submission" date="2024-01" db="EMBL/GenBank/DDBJ databases">
        <title>Bank of Algae and Cyanobacteria of the Azores (BACA) strain genomes.</title>
        <authorList>
            <person name="Luz R."/>
            <person name="Cordeiro R."/>
            <person name="Fonseca A."/>
            <person name="Goncalves V."/>
        </authorList>
    </citation>
    <scope>NUCLEOTIDE SEQUENCE</scope>
    <source>
        <strain evidence="3">BACA0141</strain>
    </source>
</reference>
<feature type="transmembrane region" description="Helical" evidence="1">
    <location>
        <begin position="147"/>
        <end position="175"/>
    </location>
</feature>
<proteinExistence type="predicted"/>
<name>A0AAW9PU21_9CYAN</name>
<dbReference type="AlphaFoldDB" id="A0AAW9PU21"/>
<accession>A0AAW9PU21</accession>
<feature type="transmembrane region" description="Helical" evidence="1">
    <location>
        <begin position="12"/>
        <end position="30"/>
    </location>
</feature>
<evidence type="ECO:0000256" key="1">
    <source>
        <dbReference type="SAM" id="Phobius"/>
    </source>
</evidence>
<organism evidence="3 4">
    <name type="scientific">Tumidithrix elongata BACA0141</name>
    <dbReference type="NCBI Taxonomy" id="2716417"/>
    <lineage>
        <taxon>Bacteria</taxon>
        <taxon>Bacillati</taxon>
        <taxon>Cyanobacteriota</taxon>
        <taxon>Cyanophyceae</taxon>
        <taxon>Pseudanabaenales</taxon>
        <taxon>Pseudanabaenaceae</taxon>
        <taxon>Tumidithrix</taxon>
        <taxon>Tumidithrix elongata</taxon>
    </lineage>
</organism>
<feature type="transmembrane region" description="Helical" evidence="1">
    <location>
        <begin position="50"/>
        <end position="70"/>
    </location>
</feature>